<dbReference type="OrthoDB" id="692077at2759"/>
<dbReference type="Gene3D" id="2.20.25.80">
    <property type="entry name" value="WRKY domain"/>
    <property type="match status" value="1"/>
</dbReference>
<feature type="region of interest" description="Disordered" evidence="6">
    <location>
        <begin position="82"/>
        <end position="122"/>
    </location>
</feature>
<dbReference type="InterPro" id="IPR003657">
    <property type="entry name" value="WRKY_dom"/>
</dbReference>
<keyword evidence="2" id="KW-0805">Transcription regulation</keyword>
<gene>
    <name evidence="9" type="primary">LOC103654285</name>
    <name evidence="8" type="ORF">ZEAMMB73_Zm00001d052355</name>
</gene>
<feature type="domain" description="WRKY" evidence="7">
    <location>
        <begin position="132"/>
        <end position="177"/>
    </location>
</feature>
<dbReference type="Gramene" id="Zm00001eb195400_T001">
    <property type="protein sequence ID" value="Zm00001eb195400_P001"/>
    <property type="gene ID" value="Zm00001eb195400"/>
</dbReference>
<dbReference type="InterPro" id="IPR036576">
    <property type="entry name" value="WRKY_dom_sf"/>
</dbReference>
<proteinExistence type="predicted"/>
<evidence type="ECO:0000259" key="7">
    <source>
        <dbReference type="PROSITE" id="PS50811"/>
    </source>
</evidence>
<dbReference type="PANTHER" id="PTHR31282">
    <property type="entry name" value="WRKY TRANSCRIPTION FACTOR 21-RELATED"/>
    <property type="match status" value="1"/>
</dbReference>
<dbReference type="InterPro" id="IPR044810">
    <property type="entry name" value="WRKY_plant"/>
</dbReference>
<evidence type="ECO:0000313" key="9">
    <source>
        <dbReference type="EnsemblPlants" id="Zm00001eb195400_P001"/>
    </source>
</evidence>
<dbReference type="OMA" id="WDEYSAG"/>
<evidence type="ECO:0000256" key="3">
    <source>
        <dbReference type="ARBA" id="ARBA00023125"/>
    </source>
</evidence>
<dbReference type="eggNOG" id="ENOG502STKS">
    <property type="taxonomic scope" value="Eukaryota"/>
</dbReference>
<dbReference type="GO" id="GO:0000976">
    <property type="term" value="F:transcription cis-regulatory region binding"/>
    <property type="evidence" value="ECO:0000318"/>
    <property type="project" value="GO_Central"/>
</dbReference>
<evidence type="ECO:0000256" key="2">
    <source>
        <dbReference type="ARBA" id="ARBA00023015"/>
    </source>
</evidence>
<dbReference type="SMART" id="SM00774">
    <property type="entry name" value="WRKY"/>
    <property type="match status" value="1"/>
</dbReference>
<dbReference type="ExpressionAtlas" id="K7ULR5">
    <property type="expression patterns" value="baseline and differential"/>
</dbReference>
<reference evidence="10" key="1">
    <citation type="journal article" date="2009" name="Science">
        <title>The B73 maize genome: complexity, diversity, and dynamics.</title>
        <authorList>
            <person name="Schnable P.S."/>
            <person name="Ware D."/>
            <person name="Fulton R.S."/>
            <person name="Stein J.C."/>
            <person name="Wei F."/>
            <person name="Pasternak S."/>
            <person name="Liang C."/>
            <person name="Zhang J."/>
            <person name="Fulton L."/>
            <person name="Graves T.A."/>
            <person name="Minx P."/>
            <person name="Reily A.D."/>
            <person name="Courtney L."/>
            <person name="Kruchowski S.S."/>
            <person name="Tomlinson C."/>
            <person name="Strong C."/>
            <person name="Delehaunty K."/>
            <person name="Fronick C."/>
            <person name="Courtney B."/>
            <person name="Rock S.M."/>
            <person name="Belter E."/>
            <person name="Du F."/>
            <person name="Kim K."/>
            <person name="Abbott R.M."/>
            <person name="Cotton M."/>
            <person name="Levy A."/>
            <person name="Marchetto P."/>
            <person name="Ochoa K."/>
            <person name="Jackson S.M."/>
            <person name="Gillam B."/>
            <person name="Chen W."/>
            <person name="Yan L."/>
            <person name="Higginbotham J."/>
            <person name="Cardenas M."/>
            <person name="Waligorski J."/>
            <person name="Applebaum E."/>
            <person name="Phelps L."/>
            <person name="Falcone J."/>
            <person name="Kanchi K."/>
            <person name="Thane T."/>
            <person name="Scimone A."/>
            <person name="Thane N."/>
            <person name="Henke J."/>
            <person name="Wang T."/>
            <person name="Ruppert J."/>
            <person name="Shah N."/>
            <person name="Rotter K."/>
            <person name="Hodges J."/>
            <person name="Ingenthron E."/>
            <person name="Cordes M."/>
            <person name="Kohlberg S."/>
            <person name="Sgro J."/>
            <person name="Delgado B."/>
            <person name="Mead K."/>
            <person name="Chinwalla A."/>
            <person name="Leonard S."/>
            <person name="Crouse K."/>
            <person name="Collura K."/>
            <person name="Kudrna D."/>
            <person name="Currie J."/>
            <person name="He R."/>
            <person name="Angelova A."/>
            <person name="Rajasekar S."/>
            <person name="Mueller T."/>
            <person name="Lomeli R."/>
            <person name="Scara G."/>
            <person name="Ko A."/>
            <person name="Delaney K."/>
            <person name="Wissotski M."/>
            <person name="Lopez G."/>
            <person name="Campos D."/>
            <person name="Braidotti M."/>
            <person name="Ashley E."/>
            <person name="Golser W."/>
            <person name="Kim H."/>
            <person name="Lee S."/>
            <person name="Lin J."/>
            <person name="Dujmic Z."/>
            <person name="Kim W."/>
            <person name="Talag J."/>
            <person name="Zuccolo A."/>
            <person name="Fan C."/>
            <person name="Sebastian A."/>
            <person name="Kramer M."/>
            <person name="Spiegel L."/>
            <person name="Nascimento L."/>
            <person name="Zutavern T."/>
            <person name="Miller B."/>
            <person name="Ambroise C."/>
            <person name="Muller S."/>
            <person name="Spooner W."/>
            <person name="Narechania A."/>
            <person name="Ren L."/>
            <person name="Wei S."/>
            <person name="Kumari S."/>
            <person name="Faga B."/>
            <person name="Levy M.J."/>
            <person name="McMahan L."/>
            <person name="Van Buren P."/>
            <person name="Vaughn M.W."/>
            <person name="Ying K."/>
            <person name="Yeh C.-T."/>
            <person name="Emrich S.J."/>
            <person name="Jia Y."/>
            <person name="Kalyanaraman A."/>
            <person name="Hsia A.-P."/>
            <person name="Barbazuk W.B."/>
            <person name="Baucom R.S."/>
            <person name="Brutnell T.P."/>
            <person name="Carpita N.C."/>
            <person name="Chaparro C."/>
            <person name="Chia J.-M."/>
            <person name="Deragon J.-M."/>
            <person name="Estill J.C."/>
            <person name="Fu Y."/>
            <person name="Jeddeloh J.A."/>
            <person name="Han Y."/>
            <person name="Lee H."/>
            <person name="Li P."/>
            <person name="Lisch D.R."/>
            <person name="Liu S."/>
            <person name="Liu Z."/>
            <person name="Nagel D.H."/>
            <person name="McCann M.C."/>
            <person name="SanMiguel P."/>
            <person name="Myers A.M."/>
            <person name="Nettleton D."/>
            <person name="Nguyen J."/>
            <person name="Penning B.W."/>
            <person name="Ponnala L."/>
            <person name="Schneider K.L."/>
            <person name="Schwartz D.C."/>
            <person name="Sharma A."/>
            <person name="Soderlund C."/>
            <person name="Springer N.M."/>
            <person name="Sun Q."/>
            <person name="Wang H."/>
            <person name="Waterman M."/>
            <person name="Westerman R."/>
            <person name="Wolfgruber T.K."/>
            <person name="Yang L."/>
            <person name="Yu Y."/>
            <person name="Zhang L."/>
            <person name="Zhou S."/>
            <person name="Zhu Q."/>
            <person name="Bennetzen J.L."/>
            <person name="Dawe R.K."/>
            <person name="Jiang J."/>
            <person name="Jiang N."/>
            <person name="Presting G.G."/>
            <person name="Wessler S.R."/>
            <person name="Aluru S."/>
            <person name="Martienssen R.A."/>
            <person name="Clifton S.W."/>
            <person name="McCombie W.R."/>
            <person name="Wing R.A."/>
            <person name="Wilson R.K."/>
        </authorList>
    </citation>
    <scope>NUCLEOTIDE SEQUENCE [LARGE SCALE GENOMIC DNA]</scope>
    <source>
        <strain evidence="10">cv. B73</strain>
    </source>
</reference>
<dbReference type="SUPFAM" id="SSF118290">
    <property type="entry name" value="WRKY DNA-binding domain"/>
    <property type="match status" value="1"/>
</dbReference>
<evidence type="ECO:0000313" key="8">
    <source>
        <dbReference type="EMBL" id="AQK57038.1"/>
    </source>
</evidence>
<comment type="subcellular location">
    <subcellularLocation>
        <location evidence="1">Nucleus</location>
    </subcellularLocation>
</comment>
<dbReference type="GO" id="GO:0005634">
    <property type="term" value="C:nucleus"/>
    <property type="evidence" value="ECO:0000318"/>
    <property type="project" value="GO_Central"/>
</dbReference>
<keyword evidence="4" id="KW-0804">Transcription</keyword>
<dbReference type="STRING" id="4577.K7ULR5"/>
<dbReference type="Proteomes" id="UP000007305">
    <property type="component" value="Chromosome 4"/>
</dbReference>
<dbReference type="PROSITE" id="PS50811">
    <property type="entry name" value="WRKY"/>
    <property type="match status" value="1"/>
</dbReference>
<dbReference type="GO" id="GO:0006355">
    <property type="term" value="P:regulation of DNA-templated transcription"/>
    <property type="evidence" value="ECO:0000318"/>
    <property type="project" value="GO_Central"/>
</dbReference>
<dbReference type="EnsemblPlants" id="Zm00001eb195400_T001">
    <property type="protein sequence ID" value="Zm00001eb195400_P001"/>
    <property type="gene ID" value="Zm00001eb195400"/>
</dbReference>
<sequence>MACVADREAAVREVAQVYELIKLHQPLLLLHSQQAPPPPPSTIQLAQNLLGQAQRALNVALSVMKQPAVASSPVTPISVIKAEPHQLSPPSPASADPEATRGAKRRRSSVPPAQGKKAASSSWATLTAVPYDDGYEWRKYGEKKINGALFTRSYFRCTYKDDAGCLATKHVQQVDDDDSSSGDGPLMFHVTYNNDHTCCNASAVDRARAAAPNTGGSSNLAALLAAGCCDGSGRGTGKGLTTSISARPTGHQHAAAMNMKQEEPRPLLLPLPPLVEPPPASFPYGHQTMPIQCQQEPLFPPTSMEQQLVCGALRDHGSPADGGEIPSATGSCISGETCWWDGYSGDMEAQMAAAEDDPLHDLERFLMRDSFMDC</sequence>
<evidence type="ECO:0000313" key="10">
    <source>
        <dbReference type="Proteomes" id="UP000007305"/>
    </source>
</evidence>
<dbReference type="GO" id="GO:0003700">
    <property type="term" value="F:DNA-binding transcription factor activity"/>
    <property type="evidence" value="ECO:0000318"/>
    <property type="project" value="GO_Central"/>
</dbReference>
<protein>
    <submittedName>
        <fullName evidence="8">Putative WRKY DNA-binding domain superfamily protein</fullName>
    </submittedName>
</protein>
<accession>K7ULR5</accession>
<evidence type="ECO:0000256" key="5">
    <source>
        <dbReference type="ARBA" id="ARBA00023242"/>
    </source>
</evidence>
<dbReference type="SMR" id="K7ULR5"/>
<organism evidence="8">
    <name type="scientific">Zea mays</name>
    <name type="common">Maize</name>
    <dbReference type="NCBI Taxonomy" id="4577"/>
    <lineage>
        <taxon>Eukaryota</taxon>
        <taxon>Viridiplantae</taxon>
        <taxon>Streptophyta</taxon>
        <taxon>Embryophyta</taxon>
        <taxon>Tracheophyta</taxon>
        <taxon>Spermatophyta</taxon>
        <taxon>Magnoliopsida</taxon>
        <taxon>Liliopsida</taxon>
        <taxon>Poales</taxon>
        <taxon>Poaceae</taxon>
        <taxon>PACMAD clade</taxon>
        <taxon>Panicoideae</taxon>
        <taxon>Andropogonodae</taxon>
        <taxon>Andropogoneae</taxon>
        <taxon>Tripsacinae</taxon>
        <taxon>Zea</taxon>
    </lineage>
</organism>
<dbReference type="AlphaFoldDB" id="K7ULR5"/>
<dbReference type="KEGG" id="zma:103654285"/>
<evidence type="ECO:0000256" key="1">
    <source>
        <dbReference type="ARBA" id="ARBA00004123"/>
    </source>
</evidence>
<reference evidence="9" key="4">
    <citation type="submission" date="2021-05" db="UniProtKB">
        <authorList>
            <consortium name="EnsemblPlants"/>
        </authorList>
    </citation>
    <scope>IDENTIFICATION</scope>
    <source>
        <strain evidence="9">cv. B73</strain>
    </source>
</reference>
<reference evidence="8" key="2">
    <citation type="submission" date="2015-12" db="EMBL/GenBank/DDBJ databases">
        <title>Update maize B73 reference genome by single molecule sequencing technologies.</title>
        <authorList>
            <consortium name="Maize Genome Sequencing Project"/>
            <person name="Ware D."/>
        </authorList>
    </citation>
    <scope>NUCLEOTIDE SEQUENCE</scope>
    <source>
        <tissue evidence="8">Seedling</tissue>
    </source>
</reference>
<evidence type="ECO:0000256" key="6">
    <source>
        <dbReference type="SAM" id="MobiDB-lite"/>
    </source>
</evidence>
<dbReference type="HOGENOM" id="CLU_044923_0_0_1"/>
<evidence type="ECO:0000256" key="4">
    <source>
        <dbReference type="ARBA" id="ARBA00023163"/>
    </source>
</evidence>
<keyword evidence="5" id="KW-0539">Nucleus</keyword>
<dbReference type="GeneID" id="103654285"/>
<reference evidence="9" key="3">
    <citation type="submission" date="2019-07" db="EMBL/GenBank/DDBJ databases">
        <authorList>
            <person name="Seetharam A."/>
            <person name="Woodhouse M."/>
            <person name="Cannon E."/>
        </authorList>
    </citation>
    <scope>NUCLEOTIDE SEQUENCE [LARGE SCALE GENOMIC DNA]</scope>
    <source>
        <strain evidence="9">cv. B73</strain>
    </source>
</reference>
<keyword evidence="10" id="KW-1185">Reference proteome</keyword>
<dbReference type="EMBL" id="CM000780">
    <property type="protein sequence ID" value="AQK57038.1"/>
    <property type="molecule type" value="Genomic_DNA"/>
</dbReference>
<name>K7ULR5_MAIZE</name>
<keyword evidence="3 8" id="KW-0238">DNA-binding</keyword>
<dbReference type="PaxDb" id="4577-GRMZM2G461648_P01"/>
<dbReference type="RefSeq" id="XP_008679340.1">
    <property type="nucleotide sequence ID" value="XM_008681118.3"/>
</dbReference>
<dbReference type="Pfam" id="PF03106">
    <property type="entry name" value="WRKY"/>
    <property type="match status" value="1"/>
</dbReference>